<keyword evidence="2" id="KW-1185">Reference proteome</keyword>
<dbReference type="EMBL" id="SPHZ02000009">
    <property type="protein sequence ID" value="KAF0899339.1"/>
    <property type="molecule type" value="Genomic_DNA"/>
</dbReference>
<proteinExistence type="predicted"/>
<name>A0A6G1CGM4_9ORYZ</name>
<sequence>MCRSLHHSRVVANDATADHPLVSSLKALRCLVFSPATVTTSPLSALPATVLRPFLDAGVRAPAAPALGV</sequence>
<organism evidence="1 2">
    <name type="scientific">Oryza meyeriana var. granulata</name>
    <dbReference type="NCBI Taxonomy" id="110450"/>
    <lineage>
        <taxon>Eukaryota</taxon>
        <taxon>Viridiplantae</taxon>
        <taxon>Streptophyta</taxon>
        <taxon>Embryophyta</taxon>
        <taxon>Tracheophyta</taxon>
        <taxon>Spermatophyta</taxon>
        <taxon>Magnoliopsida</taxon>
        <taxon>Liliopsida</taxon>
        <taxon>Poales</taxon>
        <taxon>Poaceae</taxon>
        <taxon>BOP clade</taxon>
        <taxon>Oryzoideae</taxon>
        <taxon>Oryzeae</taxon>
        <taxon>Oryzinae</taxon>
        <taxon>Oryza</taxon>
        <taxon>Oryza meyeriana</taxon>
    </lineage>
</organism>
<gene>
    <name evidence="1" type="ORF">E2562_018233</name>
</gene>
<evidence type="ECO:0000313" key="2">
    <source>
        <dbReference type="Proteomes" id="UP000479710"/>
    </source>
</evidence>
<reference evidence="1 2" key="1">
    <citation type="submission" date="2019-11" db="EMBL/GenBank/DDBJ databases">
        <title>Whole genome sequence of Oryza granulata.</title>
        <authorList>
            <person name="Li W."/>
        </authorList>
    </citation>
    <scope>NUCLEOTIDE SEQUENCE [LARGE SCALE GENOMIC DNA]</scope>
    <source>
        <strain evidence="2">cv. Menghai</strain>
        <tissue evidence="1">Leaf</tissue>
    </source>
</reference>
<protein>
    <submittedName>
        <fullName evidence="1">Uncharacterized protein</fullName>
    </submittedName>
</protein>
<dbReference type="AlphaFoldDB" id="A0A6G1CGM4"/>
<evidence type="ECO:0000313" key="1">
    <source>
        <dbReference type="EMBL" id="KAF0899339.1"/>
    </source>
</evidence>
<accession>A0A6G1CGM4</accession>
<dbReference type="Proteomes" id="UP000479710">
    <property type="component" value="Unassembled WGS sequence"/>
</dbReference>
<comment type="caution">
    <text evidence="1">The sequence shown here is derived from an EMBL/GenBank/DDBJ whole genome shotgun (WGS) entry which is preliminary data.</text>
</comment>